<dbReference type="EMBL" id="AUZY01002136">
    <property type="protein sequence ID" value="EQD72950.1"/>
    <property type="molecule type" value="Genomic_DNA"/>
</dbReference>
<feature type="non-terminal residue" evidence="1">
    <location>
        <position position="275"/>
    </location>
</feature>
<gene>
    <name evidence="1" type="ORF">B1B_03476</name>
</gene>
<feature type="non-terminal residue" evidence="1">
    <location>
        <position position="1"/>
    </location>
</feature>
<dbReference type="NCBIfam" id="NF033519">
    <property type="entry name" value="transpos_ISAzo13"/>
    <property type="match status" value="1"/>
</dbReference>
<dbReference type="Pfam" id="PF07592">
    <property type="entry name" value="DDE_Tnp_ISAZ013"/>
    <property type="match status" value="1"/>
</dbReference>
<organism evidence="1">
    <name type="scientific">mine drainage metagenome</name>
    <dbReference type="NCBI Taxonomy" id="410659"/>
    <lineage>
        <taxon>unclassified sequences</taxon>
        <taxon>metagenomes</taxon>
        <taxon>ecological metagenomes</taxon>
    </lineage>
</organism>
<protein>
    <submittedName>
        <fullName evidence="1">Rhodopirellula transposase family protein</fullName>
    </submittedName>
</protein>
<accession>T1CTS7</accession>
<name>T1CTS7_9ZZZZ</name>
<dbReference type="InterPro" id="IPR011518">
    <property type="entry name" value="Transposase_36"/>
</dbReference>
<reference evidence="1" key="2">
    <citation type="journal article" date="2014" name="ISME J.">
        <title>Microbial stratification in low pH oxic and suboxic macroscopic growths along an acid mine drainage.</title>
        <authorList>
            <person name="Mendez-Garcia C."/>
            <person name="Mesa V."/>
            <person name="Sprenger R.R."/>
            <person name="Richter M."/>
            <person name="Diez M.S."/>
            <person name="Solano J."/>
            <person name="Bargiela R."/>
            <person name="Golyshina O.V."/>
            <person name="Manteca A."/>
            <person name="Ramos J.L."/>
            <person name="Gallego J.R."/>
            <person name="Llorente I."/>
            <person name="Martins Dos Santos V.A."/>
            <person name="Jensen O.N."/>
            <person name="Pelaez A.I."/>
            <person name="Sanchez J."/>
            <person name="Ferrer M."/>
        </authorList>
    </citation>
    <scope>NUCLEOTIDE SEQUENCE</scope>
</reference>
<dbReference type="AlphaFoldDB" id="T1CTS7"/>
<evidence type="ECO:0000313" key="1">
    <source>
        <dbReference type="EMBL" id="EQD72950.1"/>
    </source>
</evidence>
<sequence length="275" mass="30802">ASELGTKGYKISHVTVGDLLKELGYSLQANEKTLQGKEDHPDRDAQFEFINSQAEKAMEEGNPVISVDAKKKELVGLYKNAGQTWEPKGEAVEVNDHDFPDKELGRVTPYGVYDVQKNEGWVNVGTDHDTASFAVESIRRWWTMMGRESYPHATELVITADGGGSNASRSRLFKVEIQNLANELGLPVRISHFPPGTSKWNKIEHRLFSHISMNWKGHPLTSHEVIVNLIANTRTRKGLTVKAGLDKTLYPLGVKVPDEQMNALNIQKNTFHGEW</sequence>
<proteinExistence type="predicted"/>
<comment type="caution">
    <text evidence="1">The sequence shown here is derived from an EMBL/GenBank/DDBJ whole genome shotgun (WGS) entry which is preliminary data.</text>
</comment>
<reference evidence="1" key="1">
    <citation type="submission" date="2013-08" db="EMBL/GenBank/DDBJ databases">
        <authorList>
            <person name="Mendez C."/>
            <person name="Richter M."/>
            <person name="Ferrer M."/>
            <person name="Sanchez J."/>
        </authorList>
    </citation>
    <scope>NUCLEOTIDE SEQUENCE</scope>
</reference>